<dbReference type="InterPro" id="IPR027417">
    <property type="entry name" value="P-loop_NTPase"/>
</dbReference>
<proteinExistence type="predicted"/>
<name>A0A4S4G198_9ACTN</name>
<reference evidence="1 2" key="1">
    <citation type="submission" date="2019-04" db="EMBL/GenBank/DDBJ databases">
        <title>Microbes associate with the intestines of laboratory mice.</title>
        <authorList>
            <person name="Navarre W."/>
            <person name="Wong E."/>
            <person name="Huang K.C."/>
            <person name="Tropini C."/>
            <person name="Ng K."/>
            <person name="Yu B."/>
        </authorList>
    </citation>
    <scope>NUCLEOTIDE SEQUENCE [LARGE SCALE GENOMIC DNA]</scope>
    <source>
        <strain evidence="1 2">NM80_B27</strain>
    </source>
</reference>
<dbReference type="Gene3D" id="3.40.50.300">
    <property type="entry name" value="P-loop containing nucleotide triphosphate hydrolases"/>
    <property type="match status" value="1"/>
</dbReference>
<evidence type="ECO:0000313" key="1">
    <source>
        <dbReference type="EMBL" id="THG36734.1"/>
    </source>
</evidence>
<accession>A0A4S4G198</accession>
<dbReference type="EMBL" id="SSTJ01000012">
    <property type="protein sequence ID" value="THG36734.1"/>
    <property type="molecule type" value="Genomic_DNA"/>
</dbReference>
<sequence length="411" mass="46544">MAGRHGIGKSQIVRTLAEELEGVCLTIEGGTLKEGEITGLPYQYESESGKTEFRFLPYYVVDWIQNEERRIYELTHEKDAEIAAVTLDGNPYALNDLTPEEKISMLLERKVTPVIVFIDEINRTENTVYKELMNILLTRTVNGYRFPWWVFFVGAMNPSTQSSMYSTNEMDPAQLDRFLKLKVTSAVSEWCRYGKGRGISSDILSFIKENPKCLFEQSKELDDDEPPTPSPRGWEMVNDLLASEPLLRSFFTEKENEPGLVERDMKKLVAAKLGPSVATMFFASKVSLSKPLTPQEIFADDAILSQTGPKIEALSVAKRVQMVDLLLEELKDGIEFMMLNPSDFEVRKGQIAELAKRLDPATRLLFAQKMASAITNEGNSLMDFLFDTLDDEVVAMLDLSEETKRQIKESQ</sequence>
<dbReference type="AlphaFoldDB" id="A0A4S4G198"/>
<dbReference type="Proteomes" id="UP000308978">
    <property type="component" value="Unassembled WGS sequence"/>
</dbReference>
<dbReference type="SUPFAM" id="SSF52540">
    <property type="entry name" value="P-loop containing nucleoside triphosphate hydrolases"/>
    <property type="match status" value="1"/>
</dbReference>
<evidence type="ECO:0000313" key="2">
    <source>
        <dbReference type="Proteomes" id="UP000308978"/>
    </source>
</evidence>
<protein>
    <recommendedName>
        <fullName evidence="3">AAA family ATPase</fullName>
    </recommendedName>
</protein>
<comment type="caution">
    <text evidence="1">The sequence shown here is derived from an EMBL/GenBank/DDBJ whole genome shotgun (WGS) entry which is preliminary data.</text>
</comment>
<organism evidence="1 2">
    <name type="scientific">Adlercreutzia caecimuris</name>
    <dbReference type="NCBI Taxonomy" id="671266"/>
    <lineage>
        <taxon>Bacteria</taxon>
        <taxon>Bacillati</taxon>
        <taxon>Actinomycetota</taxon>
        <taxon>Coriobacteriia</taxon>
        <taxon>Eggerthellales</taxon>
        <taxon>Eggerthellaceae</taxon>
        <taxon>Adlercreutzia</taxon>
    </lineage>
</organism>
<evidence type="ECO:0008006" key="3">
    <source>
        <dbReference type="Google" id="ProtNLM"/>
    </source>
</evidence>
<gene>
    <name evidence="1" type="ORF">E5986_09005</name>
</gene>